<evidence type="ECO:0000313" key="6">
    <source>
        <dbReference type="EMBL" id="RPJ66546.1"/>
    </source>
</evidence>
<evidence type="ECO:0000256" key="1">
    <source>
        <dbReference type="ARBA" id="ARBA00023015"/>
    </source>
</evidence>
<dbReference type="RefSeq" id="WP_124027904.1">
    <property type="nucleotide sequence ID" value="NZ_JBHRSN010000006.1"/>
</dbReference>
<evidence type="ECO:0000256" key="3">
    <source>
        <dbReference type="ARBA" id="ARBA00023163"/>
    </source>
</evidence>
<dbReference type="PRINTS" id="PR00455">
    <property type="entry name" value="HTHTETR"/>
</dbReference>
<accession>A0A3N5Y1T8</accession>
<keyword evidence="7" id="KW-1185">Reference proteome</keyword>
<evidence type="ECO:0000259" key="5">
    <source>
        <dbReference type="PROSITE" id="PS50977"/>
    </source>
</evidence>
<keyword evidence="3" id="KW-0804">Transcription</keyword>
<dbReference type="OrthoDB" id="116240at2"/>
<dbReference type="EMBL" id="RPOK01000003">
    <property type="protein sequence ID" value="RPJ66546.1"/>
    <property type="molecule type" value="Genomic_DNA"/>
</dbReference>
<organism evidence="6 7">
    <name type="scientific">Alteromonas sediminis</name>
    <dbReference type="NCBI Taxonomy" id="2259342"/>
    <lineage>
        <taxon>Bacteria</taxon>
        <taxon>Pseudomonadati</taxon>
        <taxon>Pseudomonadota</taxon>
        <taxon>Gammaproteobacteria</taxon>
        <taxon>Alteromonadales</taxon>
        <taxon>Alteromonadaceae</taxon>
        <taxon>Alteromonas/Salinimonas group</taxon>
        <taxon>Alteromonas</taxon>
    </lineage>
</organism>
<dbReference type="SUPFAM" id="SSF46689">
    <property type="entry name" value="Homeodomain-like"/>
    <property type="match status" value="1"/>
</dbReference>
<dbReference type="PANTHER" id="PTHR47506:SF1">
    <property type="entry name" value="HTH-TYPE TRANSCRIPTIONAL REGULATOR YJDC"/>
    <property type="match status" value="1"/>
</dbReference>
<dbReference type="SUPFAM" id="SSF48498">
    <property type="entry name" value="Tetracyclin repressor-like, C-terminal domain"/>
    <property type="match status" value="1"/>
</dbReference>
<proteinExistence type="predicted"/>
<dbReference type="Pfam" id="PF00440">
    <property type="entry name" value="TetR_N"/>
    <property type="match status" value="1"/>
</dbReference>
<keyword evidence="1" id="KW-0805">Transcription regulation</keyword>
<name>A0A3N5Y1T8_9ALTE</name>
<dbReference type="Gene3D" id="1.10.357.10">
    <property type="entry name" value="Tetracycline Repressor, domain 2"/>
    <property type="match status" value="1"/>
</dbReference>
<comment type="caution">
    <text evidence="6">The sequence shown here is derived from an EMBL/GenBank/DDBJ whole genome shotgun (WGS) entry which is preliminary data.</text>
</comment>
<protein>
    <submittedName>
        <fullName evidence="6">TetR/AcrR family transcriptional regulator</fullName>
    </submittedName>
</protein>
<dbReference type="Proteomes" id="UP000275281">
    <property type="component" value="Unassembled WGS sequence"/>
</dbReference>
<feature type="DNA-binding region" description="H-T-H motif" evidence="4">
    <location>
        <begin position="29"/>
        <end position="48"/>
    </location>
</feature>
<dbReference type="InterPro" id="IPR009057">
    <property type="entry name" value="Homeodomain-like_sf"/>
</dbReference>
<dbReference type="InterPro" id="IPR036271">
    <property type="entry name" value="Tet_transcr_reg_TetR-rel_C_sf"/>
</dbReference>
<feature type="domain" description="HTH tetR-type" evidence="5">
    <location>
        <begin position="6"/>
        <end position="66"/>
    </location>
</feature>
<evidence type="ECO:0000256" key="2">
    <source>
        <dbReference type="ARBA" id="ARBA00023125"/>
    </source>
</evidence>
<dbReference type="GO" id="GO:0003677">
    <property type="term" value="F:DNA binding"/>
    <property type="evidence" value="ECO:0007669"/>
    <property type="project" value="UniProtKB-UniRule"/>
</dbReference>
<evidence type="ECO:0000313" key="7">
    <source>
        <dbReference type="Proteomes" id="UP000275281"/>
    </source>
</evidence>
<evidence type="ECO:0000256" key="4">
    <source>
        <dbReference type="PROSITE-ProRule" id="PRU00335"/>
    </source>
</evidence>
<dbReference type="InterPro" id="IPR001647">
    <property type="entry name" value="HTH_TetR"/>
</dbReference>
<dbReference type="PANTHER" id="PTHR47506">
    <property type="entry name" value="TRANSCRIPTIONAL REGULATORY PROTEIN"/>
    <property type="match status" value="1"/>
</dbReference>
<dbReference type="PROSITE" id="PS50977">
    <property type="entry name" value="HTH_TETR_2"/>
    <property type="match status" value="1"/>
</dbReference>
<keyword evidence="2 4" id="KW-0238">DNA-binding</keyword>
<gene>
    <name evidence="6" type="ORF">DRW07_10700</name>
</gene>
<reference evidence="6 7" key="1">
    <citation type="submission" date="2018-11" db="EMBL/GenBank/DDBJ databases">
        <authorList>
            <person name="Ye M.-Q."/>
            <person name="Du Z.-J."/>
        </authorList>
    </citation>
    <scope>NUCLEOTIDE SEQUENCE [LARGE SCALE GENOMIC DNA]</scope>
    <source>
        <strain evidence="6 7">U0105</strain>
    </source>
</reference>
<dbReference type="AlphaFoldDB" id="A0A3N5Y1T8"/>
<sequence>MTQKRTSKRDHLVEVAQKLFYREGIKGTGIDAVLEHAGVAKRTLYNHFKSKDELVIATLHRRDQEFIDMIKAGIRKFEPKQPGEKRFAGVLAFFDVIDEWTRSRQFSGCMFINASAEYLRKEDPIHAVCALHKKLVIQLLEELLVPVKPVNSRALAEQLAILADGAIVNAHTTNISDAALIAKSIAEILLNNEESNT</sequence>